<dbReference type="AlphaFoldDB" id="A0A923MEM7"/>
<reference evidence="4" key="1">
    <citation type="submission" date="2020-08" db="EMBL/GenBank/DDBJ databases">
        <title>Ramlibacter sp. GTP1 16S ribosomal RNA gene genome sequencing and assembly.</title>
        <authorList>
            <person name="Kang M."/>
        </authorList>
    </citation>
    <scope>NUCLEOTIDE SEQUENCE</scope>
    <source>
        <strain evidence="4">GTP1</strain>
    </source>
</reference>
<dbReference type="InterPro" id="IPR006385">
    <property type="entry name" value="HAD_hydro_SerB1"/>
</dbReference>
<dbReference type="GO" id="GO:0046872">
    <property type="term" value="F:metal ion binding"/>
    <property type="evidence" value="ECO:0007669"/>
    <property type="project" value="UniProtKB-KW"/>
</dbReference>
<dbReference type="Proteomes" id="UP000596827">
    <property type="component" value="Unassembled WGS sequence"/>
</dbReference>
<dbReference type="InterPro" id="IPR036412">
    <property type="entry name" value="HAD-like_sf"/>
</dbReference>
<dbReference type="GO" id="GO:0016787">
    <property type="term" value="F:hydrolase activity"/>
    <property type="evidence" value="ECO:0007669"/>
    <property type="project" value="UniProtKB-KW"/>
</dbReference>
<comment type="caution">
    <text evidence="4">The sequence shown here is derived from an EMBL/GenBank/DDBJ whole genome shotgun (WGS) entry which is preliminary data.</text>
</comment>
<evidence type="ECO:0000256" key="1">
    <source>
        <dbReference type="ARBA" id="ARBA00022723"/>
    </source>
</evidence>
<sequence>MKLTLFDLDNTLLAGDTDVLWCDYLMDRGILDRAQFSARNEAMDEGYRAGTVPVADFANFYAETLAGRTRAHWEPVRQAFLVNVILPRIPDGARELVRRHLRDGDLVVLTTATNRYLTELTAQALEVQHLIATELEEAAGTFTGRTTGTLNMREGKVTRLHEWLAGRGIRFDECDSTAYSDSINDLPLLAAARQPVVVNPDAKLAKVAVERRWPVLRLH</sequence>
<evidence type="ECO:0000313" key="4">
    <source>
        <dbReference type="EMBL" id="MBC5768176.1"/>
    </source>
</evidence>
<gene>
    <name evidence="4" type="ORF">H8R02_27175</name>
</gene>
<dbReference type="RefSeq" id="WP_187084673.1">
    <property type="nucleotide sequence ID" value="NZ_JACORU010000015.1"/>
</dbReference>
<protein>
    <submittedName>
        <fullName evidence="4">HAD-IB family hydrolase</fullName>
    </submittedName>
</protein>
<keyword evidence="5" id="KW-1185">Reference proteome</keyword>
<proteinExistence type="predicted"/>
<dbReference type="NCBIfam" id="TIGR01490">
    <property type="entry name" value="HAD-SF-IB-hyp1"/>
    <property type="match status" value="1"/>
</dbReference>
<dbReference type="Gene3D" id="3.40.50.1000">
    <property type="entry name" value="HAD superfamily/HAD-like"/>
    <property type="match status" value="1"/>
</dbReference>
<name>A0A923MEM7_9BURK</name>
<accession>A0A923MEM7</accession>
<dbReference type="InterPro" id="IPR023214">
    <property type="entry name" value="HAD_sf"/>
</dbReference>
<keyword evidence="3" id="KW-0460">Magnesium</keyword>
<dbReference type="EMBL" id="JACORU010000015">
    <property type="protein sequence ID" value="MBC5768176.1"/>
    <property type="molecule type" value="Genomic_DNA"/>
</dbReference>
<dbReference type="PANTHER" id="PTHR43344">
    <property type="entry name" value="PHOSPHOSERINE PHOSPHATASE"/>
    <property type="match status" value="1"/>
</dbReference>
<dbReference type="PANTHER" id="PTHR43344:SF13">
    <property type="entry name" value="PHOSPHATASE RV3661-RELATED"/>
    <property type="match status" value="1"/>
</dbReference>
<dbReference type="Pfam" id="PF12710">
    <property type="entry name" value="HAD"/>
    <property type="match status" value="1"/>
</dbReference>
<dbReference type="SUPFAM" id="SSF56784">
    <property type="entry name" value="HAD-like"/>
    <property type="match status" value="1"/>
</dbReference>
<evidence type="ECO:0000256" key="3">
    <source>
        <dbReference type="ARBA" id="ARBA00022842"/>
    </source>
</evidence>
<keyword evidence="1" id="KW-0479">Metal-binding</keyword>
<keyword evidence="2 4" id="KW-0378">Hydrolase</keyword>
<evidence type="ECO:0000313" key="5">
    <source>
        <dbReference type="Proteomes" id="UP000596827"/>
    </source>
</evidence>
<evidence type="ECO:0000256" key="2">
    <source>
        <dbReference type="ARBA" id="ARBA00022801"/>
    </source>
</evidence>
<dbReference type="Gene3D" id="1.20.1440.100">
    <property type="entry name" value="SG protein - dephosphorylation function"/>
    <property type="match status" value="1"/>
</dbReference>
<organism evidence="4 5">
    <name type="scientific">Ramlibacter albus</name>
    <dbReference type="NCBI Taxonomy" id="2079448"/>
    <lineage>
        <taxon>Bacteria</taxon>
        <taxon>Pseudomonadati</taxon>
        <taxon>Pseudomonadota</taxon>
        <taxon>Betaproteobacteria</taxon>
        <taxon>Burkholderiales</taxon>
        <taxon>Comamonadaceae</taxon>
        <taxon>Ramlibacter</taxon>
    </lineage>
</organism>
<dbReference type="NCBIfam" id="TIGR01488">
    <property type="entry name" value="HAD-SF-IB"/>
    <property type="match status" value="1"/>
</dbReference>
<dbReference type="InterPro" id="IPR050582">
    <property type="entry name" value="HAD-like_SerB"/>
</dbReference>